<keyword evidence="3" id="KW-0687">Ribonucleoprotein</keyword>
<dbReference type="EMBL" id="FJUY01000005">
    <property type="protein sequence ID" value="CZT18351.1"/>
    <property type="molecule type" value="Genomic_DNA"/>
</dbReference>
<proteinExistence type="inferred from homology"/>
<feature type="compositionally biased region" description="Basic residues" evidence="5">
    <location>
        <begin position="83"/>
        <end position="111"/>
    </location>
</feature>
<dbReference type="NCBIfam" id="TIGR01030">
    <property type="entry name" value="rpmH_bact"/>
    <property type="match status" value="1"/>
</dbReference>
<dbReference type="STRING" id="112498.A0A2D3UR35"/>
<evidence type="ECO:0000256" key="2">
    <source>
        <dbReference type="ARBA" id="ARBA00022980"/>
    </source>
</evidence>
<dbReference type="FunFam" id="1.10.287.3980:FF:000001">
    <property type="entry name" value="Mitochondrial ribosomal protein L34"/>
    <property type="match status" value="1"/>
</dbReference>
<dbReference type="PANTHER" id="PTHR14503">
    <property type="entry name" value="MITOCHONDRIAL RIBOSOMAL PROTEIN 34 FAMILY MEMBER"/>
    <property type="match status" value="1"/>
</dbReference>
<evidence type="ECO:0000256" key="5">
    <source>
        <dbReference type="SAM" id="MobiDB-lite"/>
    </source>
</evidence>
<name>A0A2D3UR35_9PEZI</name>
<sequence length="117" mass="13128">MSLLTRCLTSLRPQLPLPTKTLSQRTFSALTTTSPLRPSILRPILPNSDLSSSSSSPSQQQLGSGSLIQLRGAKRDTFNPSHVVRKRRHGFLSRLRTRTGRMILKRRRAKGRNTLSH</sequence>
<dbReference type="PANTHER" id="PTHR14503:SF4">
    <property type="entry name" value="LARGE RIBOSOMAL SUBUNIT PROTEIN BL34M"/>
    <property type="match status" value="1"/>
</dbReference>
<dbReference type="GeneID" id="35599372"/>
<feature type="compositionally biased region" description="Polar residues" evidence="5">
    <location>
        <begin position="20"/>
        <end position="33"/>
    </location>
</feature>
<evidence type="ECO:0000313" key="6">
    <source>
        <dbReference type="EMBL" id="CZT18351.1"/>
    </source>
</evidence>
<evidence type="ECO:0000313" key="7">
    <source>
        <dbReference type="Proteomes" id="UP000225277"/>
    </source>
</evidence>
<keyword evidence="2 6" id="KW-0689">Ribosomal protein</keyword>
<dbReference type="Gene3D" id="1.10.287.3980">
    <property type="match status" value="1"/>
</dbReference>
<evidence type="ECO:0000256" key="3">
    <source>
        <dbReference type="ARBA" id="ARBA00023274"/>
    </source>
</evidence>
<organism evidence="6 7">
    <name type="scientific">Ramularia collo-cygni</name>
    <dbReference type="NCBI Taxonomy" id="112498"/>
    <lineage>
        <taxon>Eukaryota</taxon>
        <taxon>Fungi</taxon>
        <taxon>Dikarya</taxon>
        <taxon>Ascomycota</taxon>
        <taxon>Pezizomycotina</taxon>
        <taxon>Dothideomycetes</taxon>
        <taxon>Dothideomycetidae</taxon>
        <taxon>Mycosphaerellales</taxon>
        <taxon>Mycosphaerellaceae</taxon>
        <taxon>Ramularia</taxon>
    </lineage>
</organism>
<dbReference type="HAMAP" id="MF_00391">
    <property type="entry name" value="Ribosomal_bL34"/>
    <property type="match status" value="1"/>
</dbReference>
<feature type="region of interest" description="Disordered" evidence="5">
    <location>
        <begin position="19"/>
        <end position="117"/>
    </location>
</feature>
<reference evidence="6 7" key="1">
    <citation type="submission" date="2016-03" db="EMBL/GenBank/DDBJ databases">
        <authorList>
            <person name="Ploux O."/>
        </authorList>
    </citation>
    <scope>NUCLEOTIDE SEQUENCE [LARGE SCALE GENOMIC DNA]</scope>
    <source>
        <strain evidence="6 7">URUG2</strain>
    </source>
</reference>
<evidence type="ECO:0000256" key="1">
    <source>
        <dbReference type="ARBA" id="ARBA00010111"/>
    </source>
</evidence>
<dbReference type="Proteomes" id="UP000225277">
    <property type="component" value="Unassembled WGS sequence"/>
</dbReference>
<protein>
    <recommendedName>
        <fullName evidence="4">Large ribosomal subunit protein bL34m</fullName>
    </recommendedName>
</protein>
<dbReference type="GO" id="GO:0003735">
    <property type="term" value="F:structural constituent of ribosome"/>
    <property type="evidence" value="ECO:0007669"/>
    <property type="project" value="InterPro"/>
</dbReference>
<dbReference type="OrthoDB" id="431691at2759"/>
<comment type="similarity">
    <text evidence="1">Belongs to the bacterial ribosomal protein bL34 family.</text>
</comment>
<dbReference type="AlphaFoldDB" id="A0A2D3UR35"/>
<dbReference type="RefSeq" id="XP_023625241.1">
    <property type="nucleotide sequence ID" value="XM_023769473.1"/>
</dbReference>
<accession>A0A2D3UR35</accession>
<feature type="compositionally biased region" description="Low complexity" evidence="5">
    <location>
        <begin position="34"/>
        <end position="70"/>
    </location>
</feature>
<dbReference type="GO" id="GO:0006412">
    <property type="term" value="P:translation"/>
    <property type="evidence" value="ECO:0007669"/>
    <property type="project" value="InterPro"/>
</dbReference>
<gene>
    <name evidence="6" type="ORF">RCC_04195</name>
</gene>
<evidence type="ECO:0000256" key="4">
    <source>
        <dbReference type="ARBA" id="ARBA00035274"/>
    </source>
</evidence>
<keyword evidence="7" id="KW-1185">Reference proteome</keyword>
<dbReference type="InterPro" id="IPR000271">
    <property type="entry name" value="Ribosomal_bL34"/>
</dbReference>
<dbReference type="Pfam" id="PF00468">
    <property type="entry name" value="Ribosomal_L34"/>
    <property type="match status" value="1"/>
</dbReference>
<dbReference type="GO" id="GO:0005762">
    <property type="term" value="C:mitochondrial large ribosomal subunit"/>
    <property type="evidence" value="ECO:0007669"/>
    <property type="project" value="TreeGrafter"/>
</dbReference>